<evidence type="ECO:0000256" key="1">
    <source>
        <dbReference type="SAM" id="Phobius"/>
    </source>
</evidence>
<reference evidence="2 3" key="1">
    <citation type="journal article" date="2023" name="Life. Sci Alliance">
        <title>Evolutionary insights into 3D genome organization and epigenetic landscape of Vigna mungo.</title>
        <authorList>
            <person name="Junaid A."/>
            <person name="Singh B."/>
            <person name="Bhatia S."/>
        </authorList>
    </citation>
    <scope>NUCLEOTIDE SEQUENCE [LARGE SCALE GENOMIC DNA]</scope>
    <source>
        <strain evidence="2">Urdbean</strain>
    </source>
</reference>
<organism evidence="2 3">
    <name type="scientific">Vigna mungo</name>
    <name type="common">Black gram</name>
    <name type="synonym">Phaseolus mungo</name>
    <dbReference type="NCBI Taxonomy" id="3915"/>
    <lineage>
        <taxon>Eukaryota</taxon>
        <taxon>Viridiplantae</taxon>
        <taxon>Streptophyta</taxon>
        <taxon>Embryophyta</taxon>
        <taxon>Tracheophyta</taxon>
        <taxon>Spermatophyta</taxon>
        <taxon>Magnoliopsida</taxon>
        <taxon>eudicotyledons</taxon>
        <taxon>Gunneridae</taxon>
        <taxon>Pentapetalae</taxon>
        <taxon>rosids</taxon>
        <taxon>fabids</taxon>
        <taxon>Fabales</taxon>
        <taxon>Fabaceae</taxon>
        <taxon>Papilionoideae</taxon>
        <taxon>50 kb inversion clade</taxon>
        <taxon>NPAAA clade</taxon>
        <taxon>indigoferoid/millettioid clade</taxon>
        <taxon>Phaseoleae</taxon>
        <taxon>Vigna</taxon>
    </lineage>
</organism>
<dbReference type="Proteomes" id="UP001374535">
    <property type="component" value="Chromosome 2"/>
</dbReference>
<keyword evidence="1" id="KW-0812">Transmembrane</keyword>
<keyword evidence="3" id="KW-1185">Reference proteome</keyword>
<name>A0AAQ3S9C2_VIGMU</name>
<accession>A0AAQ3S9C2</accession>
<gene>
    <name evidence="2" type="ORF">V8G54_007858</name>
</gene>
<evidence type="ECO:0000313" key="3">
    <source>
        <dbReference type="Proteomes" id="UP001374535"/>
    </source>
</evidence>
<keyword evidence="1" id="KW-1133">Transmembrane helix</keyword>
<proteinExistence type="predicted"/>
<evidence type="ECO:0000313" key="2">
    <source>
        <dbReference type="EMBL" id="WVZ20536.1"/>
    </source>
</evidence>
<feature type="transmembrane region" description="Helical" evidence="1">
    <location>
        <begin position="49"/>
        <end position="64"/>
    </location>
</feature>
<keyword evidence="1" id="KW-0472">Membrane</keyword>
<protein>
    <submittedName>
        <fullName evidence="2">Uncharacterized protein</fullName>
    </submittedName>
</protein>
<dbReference type="EMBL" id="CP144699">
    <property type="protein sequence ID" value="WVZ20536.1"/>
    <property type="molecule type" value="Genomic_DNA"/>
</dbReference>
<dbReference type="AlphaFoldDB" id="A0AAQ3S9C2"/>
<sequence>MFKQSQSSTSRTLPPWKNEKCFKENISSKTLESYFQDRKRYNNTETKKIAFNLYPMILFFIGRFNQIHPIAKTFLSFLSLFICFHRLRRPSASTHFFELYYEKENKGSQDMKKKQIPLFKTI</sequence>